<sequence>MFVIESWPDGGRGPRICASAEARILVDIMTPFTDMVVWGRRVPETWAADIAGMRDVSAGFSLNGALDQVLMRMREPDGLQGSWPGFLSDDVEQIVALTGALGISREVSVSLRPVASGVAAMAPLTGKLRAICCYGAGSGEWRSGNEMRGSLSPGEIAFLKPSVLAPLETGFMATDPRCFGLSVDVE</sequence>
<dbReference type="EMBL" id="WOSW01000031">
    <property type="protein sequence ID" value="NHO33563.1"/>
    <property type="molecule type" value="Genomic_DNA"/>
</dbReference>
<proteinExistence type="predicted"/>
<accession>A0ABX0KCN3</accession>
<protein>
    <submittedName>
        <fullName evidence="1">Uncharacterized protein</fullName>
    </submittedName>
</protein>
<organism evidence="1 2">
    <name type="scientific">Acetobacter fallax</name>
    <dbReference type="NCBI Taxonomy" id="1737473"/>
    <lineage>
        <taxon>Bacteria</taxon>
        <taxon>Pseudomonadati</taxon>
        <taxon>Pseudomonadota</taxon>
        <taxon>Alphaproteobacteria</taxon>
        <taxon>Acetobacterales</taxon>
        <taxon>Acetobacteraceae</taxon>
        <taxon>Acetobacter</taxon>
    </lineage>
</organism>
<dbReference type="RefSeq" id="WP_173578075.1">
    <property type="nucleotide sequence ID" value="NZ_WOSW01000031.1"/>
</dbReference>
<name>A0ABX0KCN3_9PROT</name>
<keyword evidence="2" id="KW-1185">Reference proteome</keyword>
<evidence type="ECO:0000313" key="2">
    <source>
        <dbReference type="Proteomes" id="UP000615326"/>
    </source>
</evidence>
<gene>
    <name evidence="1" type="ORF">GOB84_13545</name>
</gene>
<reference evidence="1 2" key="1">
    <citation type="journal article" date="2020" name="Int. J. Syst. Evol. Microbiol.">
        <title>Novel acetic acid bacteria from cider fermentations: Acetobacter conturbans sp. nov. and Acetobacter fallax sp. nov.</title>
        <authorList>
            <person name="Sombolestani A.S."/>
            <person name="Cleenwerck I."/>
            <person name="Cnockaert M."/>
            <person name="Borremans W."/>
            <person name="Wieme A.D."/>
            <person name="De Vuyst L."/>
            <person name="Vandamme P."/>
        </authorList>
    </citation>
    <scope>NUCLEOTIDE SEQUENCE [LARGE SCALE GENOMIC DNA]</scope>
    <source>
        <strain evidence="1 2">LMG 1637</strain>
    </source>
</reference>
<comment type="caution">
    <text evidence="1">The sequence shown here is derived from an EMBL/GenBank/DDBJ whole genome shotgun (WGS) entry which is preliminary data.</text>
</comment>
<dbReference type="Proteomes" id="UP000615326">
    <property type="component" value="Unassembled WGS sequence"/>
</dbReference>
<evidence type="ECO:0000313" key="1">
    <source>
        <dbReference type="EMBL" id="NHO33563.1"/>
    </source>
</evidence>